<reference evidence="8" key="2">
    <citation type="journal article" date="2018" name="ISME J.">
        <title>A dynamic microbial community with high functional redundancy inhabits the cold, oxic subseafloor aquifer.</title>
        <authorList>
            <person name="Tully B.J."/>
            <person name="Wheat C.G."/>
            <person name="Glazer B.T."/>
            <person name="Huber J.A."/>
        </authorList>
    </citation>
    <scope>NUCLEOTIDE SEQUENCE</scope>
    <source>
        <strain evidence="8">NORP83</strain>
    </source>
</reference>
<dbReference type="InterPro" id="IPR032816">
    <property type="entry name" value="VTT_dom"/>
</dbReference>
<dbReference type="PANTHER" id="PTHR12677:SF59">
    <property type="entry name" value="GOLGI APPARATUS MEMBRANE PROTEIN TVP38-RELATED"/>
    <property type="match status" value="1"/>
</dbReference>
<dbReference type="EMBL" id="NVUS01000016">
    <property type="protein sequence ID" value="PCI99321.1"/>
    <property type="molecule type" value="Genomic_DNA"/>
</dbReference>
<keyword evidence="4 6" id="KW-1133">Transmembrane helix</keyword>
<reference key="1">
    <citation type="submission" date="2017-08" db="EMBL/GenBank/DDBJ databases">
        <title>A dynamic microbial community with high functional redundancy inhabits the cold, oxic subseafloor aquifer.</title>
        <authorList>
            <person name="Tully B.J."/>
            <person name="Wheat C.G."/>
            <person name="Glazer B.T."/>
            <person name="Huber J.A."/>
        </authorList>
    </citation>
    <scope>NUCLEOTIDE SEQUENCE [LARGE SCALE GENOMIC DNA]</scope>
</reference>
<feature type="transmembrane region" description="Helical" evidence="6">
    <location>
        <begin position="81"/>
        <end position="107"/>
    </location>
</feature>
<evidence type="ECO:0000256" key="3">
    <source>
        <dbReference type="ARBA" id="ARBA00022692"/>
    </source>
</evidence>
<keyword evidence="3 6" id="KW-0812">Transmembrane</keyword>
<gene>
    <name evidence="8" type="ORF">COB13_11875</name>
</gene>
<sequence>MHKNIKKFLPLIIFAGIFATIWATGLHQYVSFQKIAEYQSDLESYVDANFIYALLIFVGIYIAATAFSLPGASILSLLGGLLFGGIIGGFAIVVAATLGAISLFLIASTSFGDILRQKAGKWMEKIAAEFNDGAASYLLFLRLVPLFPFFVVNLAPALLGARLWTFAWTTFLGIIPATFAFTFVGEGIGSVLTSENEKYQQCLAGGADNCTFEVSATEFFSRELLIGLAVMGCVALIPILYKKIKARKVLTSGDES</sequence>
<feature type="transmembrane region" description="Helical" evidence="6">
    <location>
        <begin position="166"/>
        <end position="184"/>
    </location>
</feature>
<comment type="caution">
    <text evidence="8">The sequence shown here is derived from an EMBL/GenBank/DDBJ whole genome shotgun (WGS) entry which is preliminary data.</text>
</comment>
<keyword evidence="2 6" id="KW-1003">Cell membrane</keyword>
<proteinExistence type="inferred from homology"/>
<dbReference type="PANTHER" id="PTHR12677">
    <property type="entry name" value="GOLGI APPARATUS MEMBRANE PROTEIN TVP38-RELATED"/>
    <property type="match status" value="1"/>
</dbReference>
<dbReference type="GO" id="GO:0005886">
    <property type="term" value="C:plasma membrane"/>
    <property type="evidence" value="ECO:0007669"/>
    <property type="project" value="UniProtKB-SubCell"/>
</dbReference>
<feature type="transmembrane region" description="Helical" evidence="6">
    <location>
        <begin position="224"/>
        <end position="241"/>
    </location>
</feature>
<evidence type="ECO:0000256" key="1">
    <source>
        <dbReference type="ARBA" id="ARBA00004651"/>
    </source>
</evidence>
<accession>A0A2A4YX90</accession>
<evidence type="ECO:0000256" key="5">
    <source>
        <dbReference type="ARBA" id="ARBA00023136"/>
    </source>
</evidence>
<evidence type="ECO:0000313" key="8">
    <source>
        <dbReference type="EMBL" id="PCI99321.1"/>
    </source>
</evidence>
<comment type="similarity">
    <text evidence="6">Belongs to the TVP38/TMEM64 family.</text>
</comment>
<dbReference type="AlphaFoldDB" id="A0A2A4YX90"/>
<evidence type="ECO:0000259" key="7">
    <source>
        <dbReference type="Pfam" id="PF09335"/>
    </source>
</evidence>
<feature type="transmembrane region" description="Helical" evidence="6">
    <location>
        <begin position="50"/>
        <end position="69"/>
    </location>
</feature>
<dbReference type="InterPro" id="IPR015414">
    <property type="entry name" value="TMEM64"/>
</dbReference>
<evidence type="ECO:0000256" key="2">
    <source>
        <dbReference type="ARBA" id="ARBA00022475"/>
    </source>
</evidence>
<keyword evidence="5 6" id="KW-0472">Membrane</keyword>
<evidence type="ECO:0000256" key="6">
    <source>
        <dbReference type="RuleBase" id="RU366058"/>
    </source>
</evidence>
<dbReference type="Pfam" id="PF09335">
    <property type="entry name" value="VTT_dom"/>
    <property type="match status" value="1"/>
</dbReference>
<protein>
    <recommendedName>
        <fullName evidence="6">TVP38/TMEM64 family membrane protein</fullName>
    </recommendedName>
</protein>
<feature type="transmembrane region" description="Helical" evidence="6">
    <location>
        <begin position="139"/>
        <end position="159"/>
    </location>
</feature>
<feature type="transmembrane region" description="Helical" evidence="6">
    <location>
        <begin position="12"/>
        <end position="30"/>
    </location>
</feature>
<name>A0A2A4YX90_9PROT</name>
<comment type="subcellular location">
    <subcellularLocation>
        <location evidence="1 6">Cell membrane</location>
        <topology evidence="1 6">Multi-pass membrane protein</topology>
    </subcellularLocation>
</comment>
<feature type="domain" description="VTT" evidence="7">
    <location>
        <begin position="72"/>
        <end position="186"/>
    </location>
</feature>
<evidence type="ECO:0000256" key="4">
    <source>
        <dbReference type="ARBA" id="ARBA00022989"/>
    </source>
</evidence>
<organism evidence="8">
    <name type="scientific">OCS116 cluster bacterium</name>
    <dbReference type="NCBI Taxonomy" id="2030921"/>
    <lineage>
        <taxon>Bacteria</taxon>
        <taxon>Pseudomonadati</taxon>
        <taxon>Pseudomonadota</taxon>
        <taxon>Alphaproteobacteria</taxon>
        <taxon>OCS116 cluster</taxon>
    </lineage>
</organism>